<reference evidence="2 3" key="1">
    <citation type="submission" date="2018-06" db="EMBL/GenBank/DDBJ databases">
        <authorList>
            <consortium name="Pathogen Informatics"/>
            <person name="Doyle S."/>
        </authorList>
    </citation>
    <scope>NUCLEOTIDE SEQUENCE [LARGE SCALE GENOMIC DNA]</scope>
    <source>
        <strain evidence="3">NCTC 10815</strain>
    </source>
</reference>
<accession>A0A378MFA1</accession>
<keyword evidence="1" id="KW-0812">Transmembrane</keyword>
<evidence type="ECO:0000256" key="1">
    <source>
        <dbReference type="SAM" id="Phobius"/>
    </source>
</evidence>
<dbReference type="Proteomes" id="UP000254879">
    <property type="component" value="Unassembled WGS sequence"/>
</dbReference>
<feature type="transmembrane region" description="Helical" evidence="1">
    <location>
        <begin position="99"/>
        <end position="125"/>
    </location>
</feature>
<keyword evidence="1" id="KW-1133">Transmembrane helix</keyword>
<keyword evidence="1" id="KW-0472">Membrane</keyword>
<protein>
    <submittedName>
        <fullName evidence="2">Uncharacterized protein</fullName>
    </submittedName>
</protein>
<evidence type="ECO:0000313" key="3">
    <source>
        <dbReference type="Proteomes" id="UP000254879"/>
    </source>
</evidence>
<dbReference type="RefSeq" id="WP_143471268.1">
    <property type="nucleotide sequence ID" value="NZ_UGPG01000001.1"/>
</dbReference>
<dbReference type="AlphaFoldDB" id="A0A378MFA1"/>
<sequence length="138" mass="16120">MLMWYLLLVVPAYFLLIVSANVAVSFIENSFLQDLVTLLLMLYILISWLLFPWRRILNKEIIKIYKEERPTEAKLEELKLELKDIKNGNTAEKRKISDYIIIAIGAFIGAVIQLIVMPFLVISIYKKMCMVNGFYNIK</sequence>
<proteinExistence type="predicted"/>
<organism evidence="2 3">
    <name type="scientific">Listeria grayi</name>
    <name type="common">Listeria murrayi</name>
    <dbReference type="NCBI Taxonomy" id="1641"/>
    <lineage>
        <taxon>Bacteria</taxon>
        <taxon>Bacillati</taxon>
        <taxon>Bacillota</taxon>
        <taxon>Bacilli</taxon>
        <taxon>Bacillales</taxon>
        <taxon>Listeriaceae</taxon>
        <taxon>Listeria</taxon>
    </lineage>
</organism>
<name>A0A378MFA1_LISGR</name>
<dbReference type="EMBL" id="UGPG01000001">
    <property type="protein sequence ID" value="STY44196.1"/>
    <property type="molecule type" value="Genomic_DNA"/>
</dbReference>
<gene>
    <name evidence="2" type="ORF">NCTC10815_01516</name>
</gene>
<evidence type="ECO:0000313" key="2">
    <source>
        <dbReference type="EMBL" id="STY44196.1"/>
    </source>
</evidence>
<feature type="transmembrane region" description="Helical" evidence="1">
    <location>
        <begin position="35"/>
        <end position="53"/>
    </location>
</feature>